<name>A0A6H2HBU2_9BURK</name>
<dbReference type="Pfam" id="PF05932">
    <property type="entry name" value="CesT"/>
    <property type="match status" value="1"/>
</dbReference>
<dbReference type="SUPFAM" id="SSF69635">
    <property type="entry name" value="Type III secretory system chaperone-like"/>
    <property type="match status" value="1"/>
</dbReference>
<dbReference type="Gene3D" id="3.30.1460.10">
    <property type="match status" value="1"/>
</dbReference>
<sequence>MLVPTALAILIRELGEKMYLGNLSLDADGACAVNLDKRFIINFQYRDSQDQLWLYADLGVPADGEAIYYDLLRGNLFWDATKGATISLSLDDPSHIIMTIALKWKAMDCSVMAKHLESFVNTVEDWSTFIAASSSSGNGIDMTPQNQTQAQNLQNQRVF</sequence>
<proteinExistence type="predicted"/>
<dbReference type="InterPro" id="IPR010261">
    <property type="entry name" value="Tir_chaperone"/>
</dbReference>
<dbReference type="KEGG" id="pvac:HC248_02584"/>
<dbReference type="RefSeq" id="WP_168922803.1">
    <property type="nucleotide sequence ID" value="NZ_CP051461.1"/>
</dbReference>
<protein>
    <submittedName>
        <fullName evidence="2">Uncharacterized protein</fullName>
    </submittedName>
</protein>
<accession>A0A6H2HBU2</accession>
<dbReference type="EMBL" id="CP051461">
    <property type="protein sequence ID" value="QJC57263.1"/>
    <property type="molecule type" value="Genomic_DNA"/>
</dbReference>
<evidence type="ECO:0000313" key="3">
    <source>
        <dbReference type="Proteomes" id="UP000502041"/>
    </source>
</evidence>
<gene>
    <name evidence="2" type="ORF">HC248_02584</name>
</gene>
<dbReference type="Proteomes" id="UP000502041">
    <property type="component" value="Chromosome"/>
</dbReference>
<dbReference type="AlphaFoldDB" id="A0A6H2HBU2"/>
<evidence type="ECO:0000313" key="2">
    <source>
        <dbReference type="EMBL" id="QJC57263.1"/>
    </source>
</evidence>
<evidence type="ECO:0000256" key="1">
    <source>
        <dbReference type="SAM" id="MobiDB-lite"/>
    </source>
</evidence>
<feature type="region of interest" description="Disordered" evidence="1">
    <location>
        <begin position="140"/>
        <end position="159"/>
    </location>
</feature>
<organism evidence="2 3">
    <name type="scientific">Polaromonas vacuolata</name>
    <dbReference type="NCBI Taxonomy" id="37448"/>
    <lineage>
        <taxon>Bacteria</taxon>
        <taxon>Pseudomonadati</taxon>
        <taxon>Pseudomonadota</taxon>
        <taxon>Betaproteobacteria</taxon>
        <taxon>Burkholderiales</taxon>
        <taxon>Comamonadaceae</taxon>
        <taxon>Polaromonas</taxon>
    </lineage>
</organism>
<dbReference type="GO" id="GO:0030254">
    <property type="term" value="P:protein secretion by the type III secretion system"/>
    <property type="evidence" value="ECO:0007669"/>
    <property type="project" value="InterPro"/>
</dbReference>
<reference evidence="2 3" key="1">
    <citation type="submission" date="2020-04" db="EMBL/GenBank/DDBJ databases">
        <title>Complete genome of a Psychrophilic, Marine, Gas Vacuolate Bacterium Polaromonas vacuolata KCTC 22033T.</title>
        <authorList>
            <person name="Hwang K."/>
            <person name="Kim K.M."/>
        </authorList>
    </citation>
    <scope>NUCLEOTIDE SEQUENCE [LARGE SCALE GENOMIC DNA]</scope>
    <source>
        <strain evidence="2 3">KCTC 22033</strain>
    </source>
</reference>
<dbReference type="CDD" id="cd16364">
    <property type="entry name" value="T3SC_I-like"/>
    <property type="match status" value="1"/>
</dbReference>
<feature type="compositionally biased region" description="Low complexity" evidence="1">
    <location>
        <begin position="145"/>
        <end position="159"/>
    </location>
</feature>
<keyword evidence="3" id="KW-1185">Reference proteome</keyword>